<dbReference type="VEuPathDB" id="FungiDB:LEMA_P060110.1"/>
<evidence type="ECO:0000256" key="4">
    <source>
        <dbReference type="SAM" id="MobiDB-lite"/>
    </source>
</evidence>
<feature type="region of interest" description="Disordered" evidence="4">
    <location>
        <begin position="678"/>
        <end position="756"/>
    </location>
</feature>
<dbReference type="PANTHER" id="PTHR15706">
    <property type="entry name" value="SH3 MULTIPLE DOMAIN"/>
    <property type="match status" value="1"/>
</dbReference>
<evidence type="ECO:0000313" key="9">
    <source>
        <dbReference type="Proteomes" id="UP000002668"/>
    </source>
</evidence>
<evidence type="ECO:0000259" key="7">
    <source>
        <dbReference type="PROSITE" id="PS51745"/>
    </source>
</evidence>
<dbReference type="PROSITE" id="PS51745">
    <property type="entry name" value="PB1"/>
    <property type="match status" value="1"/>
</dbReference>
<dbReference type="AlphaFoldDB" id="E4ZIF6"/>
<keyword evidence="2" id="KW-0677">Repeat</keyword>
<feature type="domain" description="SH3" evidence="5">
    <location>
        <begin position="257"/>
        <end position="323"/>
    </location>
</feature>
<dbReference type="Gene3D" id="3.30.1520.10">
    <property type="entry name" value="Phox-like domain"/>
    <property type="match status" value="1"/>
</dbReference>
<dbReference type="GO" id="GO:0051130">
    <property type="term" value="P:positive regulation of cellular component organization"/>
    <property type="evidence" value="ECO:0007669"/>
    <property type="project" value="UniProtKB-ARBA"/>
</dbReference>
<dbReference type="EMBL" id="FP929065">
    <property type="protein sequence ID" value="CBX90977.1"/>
    <property type="molecule type" value="Genomic_DNA"/>
</dbReference>
<dbReference type="GO" id="GO:0000747">
    <property type="term" value="P:conjugation with cellular fusion"/>
    <property type="evidence" value="ECO:0007669"/>
    <property type="project" value="TreeGrafter"/>
</dbReference>
<gene>
    <name evidence="8" type="ORF">LEMA_P060110.1</name>
</gene>
<dbReference type="PRINTS" id="PR00499">
    <property type="entry name" value="P67PHOX"/>
</dbReference>
<evidence type="ECO:0000256" key="3">
    <source>
        <dbReference type="PROSITE-ProRule" id="PRU00192"/>
    </source>
</evidence>
<dbReference type="SUPFAM" id="SSF50044">
    <property type="entry name" value="SH3-domain"/>
    <property type="match status" value="2"/>
</dbReference>
<keyword evidence="9" id="KW-1185">Reference proteome</keyword>
<dbReference type="GO" id="GO:0005938">
    <property type="term" value="C:cell cortex"/>
    <property type="evidence" value="ECO:0007669"/>
    <property type="project" value="UniProtKB-ARBA"/>
</dbReference>
<dbReference type="GO" id="GO:0035091">
    <property type="term" value="F:phosphatidylinositol binding"/>
    <property type="evidence" value="ECO:0007669"/>
    <property type="project" value="InterPro"/>
</dbReference>
<dbReference type="InterPro" id="IPR036028">
    <property type="entry name" value="SH3-like_dom_sf"/>
</dbReference>
<feature type="domain" description="PB1" evidence="7">
    <location>
        <begin position="762"/>
        <end position="846"/>
    </location>
</feature>
<dbReference type="Gene3D" id="2.30.30.40">
    <property type="entry name" value="SH3 Domains"/>
    <property type="match status" value="2"/>
</dbReference>
<sequence length="849" mass="92147">MTGGGTHAPEASLDKPAHPSSQPTAHQQPAATKDSLPAHAPQSLGAIEAAALPPPKISNLRGPDIVFLPPISPHIFLLTKQERRRPARALTFPPSPLSPLLALPDVHDEGERPPFAFAFVFAFASAFALPFAACSPRARASSHVRACANAGGPVPQVHEGGEGQPATPHLHTAQRSDCDTAAEEGADKEARDDSVCACSLLDLRSSLVSHRLVVCHRLSSSVWHGQPLQITAGCPSCPGNPLPERDCLSVELTTLPVFVQVIKALYDYKAPDDSPDSGYLSFSQGDFLHVVGRENDSDWYEACNPLHGTRGLVPVSYFEGVGKTVRDSGGSAPPRSSSPQPPQPPQPSQQHQYQQQQPHDSGYQERIASPNNPAGEMTSPSMRLSRSGKTGAMVYGIVMYDFKAERPDELEAKEGEAIIVIAQSNPEWFVAKPITRLGGPGLIPVSFIEIRDMTTGQAVGNTQAAVTAAGVPKVEEWKKMAADYKNGSIPLGKLETNSGQSLQAGMERMSIKSQNGGHAKAASVSHSRNTSLAQAPPRGQYRNSGNLLAPVKATVPRYCFADDIFWFIIECQMEDGRHWELQRLYQDFYDLQIQLIANYPVEAGTSGSSERTLPFMPGPVTYVTDNISNGRRANLDEYIKNLLRLGPHITNGPLVKGFFAPRQGDYEIDPDVIAAEEYRNSQQSHPSSEGSQGTSRQSSADQLQATTPVTTYSTGSTSASHQRGQSTASQAYSTSLNPPPMNHAHSSASTATSATNTGTSSALKIKVWFEEDNCVVIRMPLSLKFADLYKKLVERRKMERPGEEEEELTVEYRDEQEGYFYPIADDEDLAIAVERNPKLTLSVTTRRDQ</sequence>
<dbReference type="InterPro" id="IPR051228">
    <property type="entry name" value="NADPH_Oxidase/PX-Domain"/>
</dbReference>
<dbReference type="Proteomes" id="UP000002668">
    <property type="component" value="Genome"/>
</dbReference>
<dbReference type="STRING" id="985895.E4ZIF6"/>
<dbReference type="SMART" id="SM00312">
    <property type="entry name" value="PX"/>
    <property type="match status" value="1"/>
</dbReference>
<dbReference type="Pfam" id="PF00018">
    <property type="entry name" value="SH3_1"/>
    <property type="match status" value="2"/>
</dbReference>
<feature type="compositionally biased region" description="Low complexity" evidence="4">
    <location>
        <begin position="706"/>
        <end position="718"/>
    </location>
</feature>
<feature type="region of interest" description="Disordered" evidence="4">
    <location>
        <begin position="323"/>
        <end position="386"/>
    </location>
</feature>
<dbReference type="HOGENOM" id="CLU_014957_0_0_1"/>
<evidence type="ECO:0008006" key="10">
    <source>
        <dbReference type="Google" id="ProtNLM"/>
    </source>
</evidence>
<dbReference type="GO" id="GO:0030674">
    <property type="term" value="F:protein-macromolecule adaptor activity"/>
    <property type="evidence" value="ECO:0007669"/>
    <property type="project" value="TreeGrafter"/>
</dbReference>
<dbReference type="OMA" id="RICNSAT"/>
<evidence type="ECO:0000259" key="6">
    <source>
        <dbReference type="PROSITE" id="PS50195"/>
    </source>
</evidence>
<feature type="compositionally biased region" description="Polar residues" evidence="4">
    <location>
        <begin position="19"/>
        <end position="30"/>
    </location>
</feature>
<reference evidence="9" key="1">
    <citation type="journal article" date="2011" name="Nat. Commun.">
        <title>Effector diversification within compartments of the Leptosphaeria maculans genome affected by Repeat-Induced Point mutations.</title>
        <authorList>
            <person name="Rouxel T."/>
            <person name="Grandaubert J."/>
            <person name="Hane J.K."/>
            <person name="Hoede C."/>
            <person name="van de Wouw A.P."/>
            <person name="Couloux A."/>
            <person name="Dominguez V."/>
            <person name="Anthouard V."/>
            <person name="Bally P."/>
            <person name="Bourras S."/>
            <person name="Cozijnsen A.J."/>
            <person name="Ciuffetti L.M."/>
            <person name="Degrave A."/>
            <person name="Dilmaghani A."/>
            <person name="Duret L."/>
            <person name="Fudal I."/>
            <person name="Goodwin S.B."/>
            <person name="Gout L."/>
            <person name="Glaser N."/>
            <person name="Linglin J."/>
            <person name="Kema G.H.J."/>
            <person name="Lapalu N."/>
            <person name="Lawrence C.B."/>
            <person name="May K."/>
            <person name="Meyer M."/>
            <person name="Ollivier B."/>
            <person name="Poulain J."/>
            <person name="Schoch C.L."/>
            <person name="Simon A."/>
            <person name="Spatafora J.W."/>
            <person name="Stachowiak A."/>
            <person name="Turgeon B.G."/>
            <person name="Tyler B.M."/>
            <person name="Vincent D."/>
            <person name="Weissenbach J."/>
            <person name="Amselem J."/>
            <person name="Quesneville H."/>
            <person name="Oliver R.P."/>
            <person name="Wincker P."/>
            <person name="Balesdent M.-H."/>
            <person name="Howlett B.J."/>
        </authorList>
    </citation>
    <scope>NUCLEOTIDE SEQUENCE [LARGE SCALE GENOMIC DNA]</scope>
    <source>
        <strain evidence="9">JN3 / isolate v23.1.3 / race Av1-4-5-6-7-8</strain>
    </source>
</reference>
<feature type="domain" description="PX" evidence="6">
    <location>
        <begin position="545"/>
        <end position="666"/>
    </location>
</feature>
<feature type="compositionally biased region" description="Polar residues" evidence="4">
    <location>
        <begin position="524"/>
        <end position="533"/>
    </location>
</feature>
<feature type="domain" description="SH3" evidence="5">
    <location>
        <begin position="391"/>
        <end position="453"/>
    </location>
</feature>
<feature type="compositionally biased region" description="Polar residues" evidence="4">
    <location>
        <begin position="680"/>
        <end position="705"/>
    </location>
</feature>
<evidence type="ECO:0000313" key="8">
    <source>
        <dbReference type="EMBL" id="CBX90977.1"/>
    </source>
</evidence>
<dbReference type="SUPFAM" id="SSF64268">
    <property type="entry name" value="PX domain"/>
    <property type="match status" value="1"/>
</dbReference>
<protein>
    <recommendedName>
        <fullName evidence="10">Protein kinase activator Bem1</fullName>
    </recommendedName>
</protein>
<dbReference type="InterPro" id="IPR053793">
    <property type="entry name" value="PB1-like"/>
</dbReference>
<dbReference type="InterPro" id="IPR001683">
    <property type="entry name" value="PX_dom"/>
</dbReference>
<feature type="compositionally biased region" description="Polar residues" evidence="4">
    <location>
        <begin position="719"/>
        <end position="736"/>
    </location>
</feature>
<evidence type="ECO:0000259" key="5">
    <source>
        <dbReference type="PROSITE" id="PS50002"/>
    </source>
</evidence>
<dbReference type="GO" id="GO:0043332">
    <property type="term" value="C:mating projection tip"/>
    <property type="evidence" value="ECO:0007669"/>
    <property type="project" value="TreeGrafter"/>
</dbReference>
<dbReference type="InterPro" id="IPR001452">
    <property type="entry name" value="SH3_domain"/>
</dbReference>
<dbReference type="SUPFAM" id="SSF54277">
    <property type="entry name" value="CAD &amp; PB1 domains"/>
    <property type="match status" value="1"/>
</dbReference>
<dbReference type="Gene3D" id="3.10.20.90">
    <property type="entry name" value="Phosphatidylinositol 3-kinase Catalytic Subunit, Chain A, domain 1"/>
    <property type="match status" value="1"/>
</dbReference>
<dbReference type="CDD" id="cd11878">
    <property type="entry name" value="SH3_Bem1p_1"/>
    <property type="match status" value="1"/>
</dbReference>
<dbReference type="FunFam" id="3.30.1520.10:FF:000041">
    <property type="entry name" value="Protein kinase activator Bem1"/>
    <property type="match status" value="1"/>
</dbReference>
<feature type="region of interest" description="Disordered" evidence="4">
    <location>
        <begin position="513"/>
        <end position="538"/>
    </location>
</feature>
<dbReference type="InterPro" id="IPR035550">
    <property type="entry name" value="Bem1/Scd2_PX"/>
</dbReference>
<dbReference type="PROSITE" id="PS50195">
    <property type="entry name" value="PX"/>
    <property type="match status" value="1"/>
</dbReference>
<dbReference type="InterPro" id="IPR036871">
    <property type="entry name" value="PX_dom_sf"/>
</dbReference>
<dbReference type="InterPro" id="IPR035548">
    <property type="entry name" value="Bem1/Scd2_SH3_1"/>
</dbReference>
<organism evidence="9">
    <name type="scientific">Leptosphaeria maculans (strain JN3 / isolate v23.1.3 / race Av1-4-5-6-7-8)</name>
    <name type="common">Blackleg fungus</name>
    <name type="synonym">Phoma lingam</name>
    <dbReference type="NCBI Taxonomy" id="985895"/>
    <lineage>
        <taxon>Eukaryota</taxon>
        <taxon>Fungi</taxon>
        <taxon>Dikarya</taxon>
        <taxon>Ascomycota</taxon>
        <taxon>Pezizomycotina</taxon>
        <taxon>Dothideomycetes</taxon>
        <taxon>Pleosporomycetidae</taxon>
        <taxon>Pleosporales</taxon>
        <taxon>Pleosporineae</taxon>
        <taxon>Leptosphaeriaceae</taxon>
        <taxon>Plenodomus</taxon>
        <taxon>Plenodomus lingam/Leptosphaeria maculans species complex</taxon>
    </lineage>
</organism>
<feature type="region of interest" description="Disordered" evidence="4">
    <location>
        <begin position="1"/>
        <end position="42"/>
    </location>
</feature>
<dbReference type="eggNOG" id="KOG4773">
    <property type="taxonomic scope" value="Eukaryota"/>
</dbReference>
<name>E4ZIF6_LEPMJ</name>
<dbReference type="PANTHER" id="PTHR15706:SF2">
    <property type="entry name" value="SH3 AND PX DOMAIN-CONTAINING PROTEIN 2A"/>
    <property type="match status" value="1"/>
</dbReference>
<dbReference type="SMART" id="SM00326">
    <property type="entry name" value="SH3"/>
    <property type="match status" value="2"/>
</dbReference>
<evidence type="ECO:0000256" key="2">
    <source>
        <dbReference type="ARBA" id="ARBA00022737"/>
    </source>
</evidence>
<feature type="region of interest" description="Disordered" evidence="4">
    <location>
        <begin position="155"/>
        <end position="186"/>
    </location>
</feature>
<keyword evidence="1 3" id="KW-0728">SH3 domain</keyword>
<dbReference type="FunFam" id="2.30.30.40:FF:000093">
    <property type="entry name" value="Protein kinase activator Bem1"/>
    <property type="match status" value="1"/>
</dbReference>
<proteinExistence type="predicted"/>
<dbReference type="InterPro" id="IPR035549">
    <property type="entry name" value="Bem1/Scd2_SH3_2"/>
</dbReference>
<dbReference type="OrthoDB" id="548867at2759"/>
<feature type="compositionally biased region" description="Low complexity" evidence="4">
    <location>
        <begin position="742"/>
        <end position="756"/>
    </location>
</feature>
<dbReference type="GO" id="GO:1902494">
    <property type="term" value="C:catalytic complex"/>
    <property type="evidence" value="ECO:0007669"/>
    <property type="project" value="UniProtKB-ARBA"/>
</dbReference>
<dbReference type="CDD" id="cd06890">
    <property type="entry name" value="PX_Bem1p"/>
    <property type="match status" value="1"/>
</dbReference>
<accession>E4ZIF6</accession>
<dbReference type="CDD" id="cd11879">
    <property type="entry name" value="SH3_Bem1p_2"/>
    <property type="match status" value="1"/>
</dbReference>
<dbReference type="FunCoup" id="E4ZIF6">
    <property type="interactions" value="119"/>
</dbReference>
<dbReference type="PROSITE" id="PS50002">
    <property type="entry name" value="SH3"/>
    <property type="match status" value="2"/>
</dbReference>
<evidence type="ECO:0000256" key="1">
    <source>
        <dbReference type="ARBA" id="ARBA00022443"/>
    </source>
</evidence>
<feature type="compositionally biased region" description="Low complexity" evidence="4">
    <location>
        <begin position="348"/>
        <end position="358"/>
    </location>
</feature>
<dbReference type="Pfam" id="PF00787">
    <property type="entry name" value="PX"/>
    <property type="match status" value="1"/>
</dbReference>
<dbReference type="InParanoid" id="E4ZIF6"/>